<dbReference type="InterPro" id="IPR010985">
    <property type="entry name" value="Ribbon_hlx_hlx"/>
</dbReference>
<dbReference type="RefSeq" id="WP_029706422.1">
    <property type="nucleotide sequence ID" value="NZ_CP019239.1"/>
</dbReference>
<evidence type="ECO:0000259" key="1">
    <source>
        <dbReference type="Pfam" id="PF22513"/>
    </source>
</evidence>
<dbReference type="STRING" id="1484693.RS694_11470"/>
<accession>A0A1P8KAU0</accession>
<dbReference type="GO" id="GO:0006355">
    <property type="term" value="P:regulation of DNA-templated transcription"/>
    <property type="evidence" value="ECO:0007669"/>
    <property type="project" value="InterPro"/>
</dbReference>
<organism evidence="2 3">
    <name type="scientific">Rhodoferax saidenbachensis</name>
    <dbReference type="NCBI Taxonomy" id="1484693"/>
    <lineage>
        <taxon>Bacteria</taxon>
        <taxon>Pseudomonadati</taxon>
        <taxon>Pseudomonadota</taxon>
        <taxon>Betaproteobacteria</taxon>
        <taxon>Burkholderiales</taxon>
        <taxon>Comamonadaceae</taxon>
        <taxon>Rhodoferax</taxon>
    </lineage>
</organism>
<protein>
    <submittedName>
        <fullName evidence="2">Plasmid stability protein</fullName>
    </submittedName>
</protein>
<dbReference type="eggNOG" id="COG4691">
    <property type="taxonomic scope" value="Bacteria"/>
</dbReference>
<gene>
    <name evidence="2" type="ORF">RS694_11470</name>
</gene>
<dbReference type="Gene3D" id="1.10.1220.10">
    <property type="entry name" value="Met repressor-like"/>
    <property type="match status" value="1"/>
</dbReference>
<dbReference type="AlphaFoldDB" id="A0A1P8KAU0"/>
<dbReference type="EMBL" id="CP019239">
    <property type="protein sequence ID" value="APW43085.1"/>
    <property type="molecule type" value="Genomic_DNA"/>
</dbReference>
<dbReference type="Pfam" id="PF22513">
    <property type="entry name" value="FitA-like_RHH"/>
    <property type="match status" value="1"/>
</dbReference>
<proteinExistence type="predicted"/>
<dbReference type="Proteomes" id="UP000186110">
    <property type="component" value="Chromosome"/>
</dbReference>
<dbReference type="KEGG" id="rsb:RS694_11470"/>
<reference evidence="2 3" key="1">
    <citation type="submission" date="2017-01" db="EMBL/GenBank/DDBJ databases">
        <authorList>
            <person name="Mah S.A."/>
            <person name="Swanson W.J."/>
            <person name="Moy G.W."/>
            <person name="Vacquier V.D."/>
        </authorList>
    </citation>
    <scope>NUCLEOTIDE SEQUENCE [LARGE SCALE GENOMIC DNA]</scope>
    <source>
        <strain evidence="2 3">DSM 22694</strain>
    </source>
</reference>
<feature type="domain" description="Antitoxin FitA-like ribbon-helix-helix" evidence="1">
    <location>
        <begin position="3"/>
        <end position="40"/>
    </location>
</feature>
<dbReference type="SUPFAM" id="SSF47598">
    <property type="entry name" value="Ribbon-helix-helix"/>
    <property type="match status" value="1"/>
</dbReference>
<name>A0A1P8KAU0_9BURK</name>
<dbReference type="InterPro" id="IPR013321">
    <property type="entry name" value="Arc_rbn_hlx_hlx"/>
</dbReference>
<evidence type="ECO:0000313" key="2">
    <source>
        <dbReference type="EMBL" id="APW43085.1"/>
    </source>
</evidence>
<evidence type="ECO:0000313" key="3">
    <source>
        <dbReference type="Proteomes" id="UP000186110"/>
    </source>
</evidence>
<dbReference type="InterPro" id="IPR053853">
    <property type="entry name" value="FitA-like_RHH"/>
</dbReference>
<sequence>MSSVTVRNLPDATHRALKLRAAQHGRSTEAEIRFILEGAVAPSVGLGSALAAIGRSVGGVDLQTPRDQRPIEPASFE</sequence>
<keyword evidence="3" id="KW-1185">Reference proteome</keyword>